<sequence>MAPRPLYDPQDGHWKDCWSLEPSARGIEKIIIICPKPMRGLENPLLDCTSHLFGHR</sequence>
<comment type="caution">
    <text evidence="1">The sequence shown here is derived from an EMBL/GenBank/DDBJ whole genome shotgun (WGS) entry which is preliminary data.</text>
</comment>
<feature type="non-terminal residue" evidence="1">
    <location>
        <position position="56"/>
    </location>
</feature>
<reference evidence="1 2" key="1">
    <citation type="journal article" date="2021" name="BMC Genomics">
        <title>Datura genome reveals duplications of psychoactive alkaloid biosynthetic genes and high mutation rate following tissue culture.</title>
        <authorList>
            <person name="Rajewski A."/>
            <person name="Carter-House D."/>
            <person name="Stajich J."/>
            <person name="Litt A."/>
        </authorList>
    </citation>
    <scope>NUCLEOTIDE SEQUENCE [LARGE SCALE GENOMIC DNA]</scope>
    <source>
        <strain evidence="1">AR-01</strain>
    </source>
</reference>
<accession>A0ABS8SZL1</accession>
<evidence type="ECO:0000313" key="1">
    <source>
        <dbReference type="EMBL" id="MCD7464510.1"/>
    </source>
</evidence>
<dbReference type="EMBL" id="JACEIK010000971">
    <property type="protein sequence ID" value="MCD7464510.1"/>
    <property type="molecule type" value="Genomic_DNA"/>
</dbReference>
<organism evidence="1 2">
    <name type="scientific">Datura stramonium</name>
    <name type="common">Jimsonweed</name>
    <name type="synonym">Common thornapple</name>
    <dbReference type="NCBI Taxonomy" id="4076"/>
    <lineage>
        <taxon>Eukaryota</taxon>
        <taxon>Viridiplantae</taxon>
        <taxon>Streptophyta</taxon>
        <taxon>Embryophyta</taxon>
        <taxon>Tracheophyta</taxon>
        <taxon>Spermatophyta</taxon>
        <taxon>Magnoliopsida</taxon>
        <taxon>eudicotyledons</taxon>
        <taxon>Gunneridae</taxon>
        <taxon>Pentapetalae</taxon>
        <taxon>asterids</taxon>
        <taxon>lamiids</taxon>
        <taxon>Solanales</taxon>
        <taxon>Solanaceae</taxon>
        <taxon>Solanoideae</taxon>
        <taxon>Datureae</taxon>
        <taxon>Datura</taxon>
    </lineage>
</organism>
<keyword evidence="2" id="KW-1185">Reference proteome</keyword>
<proteinExistence type="predicted"/>
<dbReference type="Proteomes" id="UP000823775">
    <property type="component" value="Unassembled WGS sequence"/>
</dbReference>
<protein>
    <submittedName>
        <fullName evidence="1">Uncharacterized protein</fullName>
    </submittedName>
</protein>
<name>A0ABS8SZL1_DATST</name>
<gene>
    <name evidence="1" type="ORF">HAX54_052897</name>
</gene>
<evidence type="ECO:0000313" key="2">
    <source>
        <dbReference type="Proteomes" id="UP000823775"/>
    </source>
</evidence>